<dbReference type="SUPFAM" id="SSF51735">
    <property type="entry name" value="NAD(P)-binding Rossmann-fold domains"/>
    <property type="match status" value="1"/>
</dbReference>
<gene>
    <name evidence="3" type="ORF">EGYM00163_LOCUS3308</name>
</gene>
<dbReference type="Pfam" id="PF13460">
    <property type="entry name" value="NAD_binding_10"/>
    <property type="match status" value="1"/>
</dbReference>
<reference evidence="3" key="1">
    <citation type="submission" date="2021-01" db="EMBL/GenBank/DDBJ databases">
        <authorList>
            <person name="Corre E."/>
            <person name="Pelletier E."/>
            <person name="Niang G."/>
            <person name="Scheremetjew M."/>
            <person name="Finn R."/>
            <person name="Kale V."/>
            <person name="Holt S."/>
            <person name="Cochrane G."/>
            <person name="Meng A."/>
            <person name="Brown T."/>
            <person name="Cohen L."/>
        </authorList>
    </citation>
    <scope>NUCLEOTIDE SEQUENCE</scope>
    <source>
        <strain evidence="3">CCMP1594</strain>
    </source>
</reference>
<evidence type="ECO:0000256" key="1">
    <source>
        <dbReference type="SAM" id="SignalP"/>
    </source>
</evidence>
<organism evidence="3">
    <name type="scientific">Eutreptiella gymnastica</name>
    <dbReference type="NCBI Taxonomy" id="73025"/>
    <lineage>
        <taxon>Eukaryota</taxon>
        <taxon>Discoba</taxon>
        <taxon>Euglenozoa</taxon>
        <taxon>Euglenida</taxon>
        <taxon>Spirocuta</taxon>
        <taxon>Euglenophyceae</taxon>
        <taxon>Eutreptiales</taxon>
        <taxon>Eutreptiaceae</taxon>
        <taxon>Eutreptiella</taxon>
    </lineage>
</organism>
<accession>A0A7S4FFT2</accession>
<evidence type="ECO:0000313" key="3">
    <source>
        <dbReference type="EMBL" id="CAE0792192.1"/>
    </source>
</evidence>
<feature type="signal peptide" evidence="1">
    <location>
        <begin position="1"/>
        <end position="19"/>
    </location>
</feature>
<dbReference type="PANTHER" id="PTHR15020:SF50">
    <property type="entry name" value="UPF0659 PROTEIN YMR090W"/>
    <property type="match status" value="1"/>
</dbReference>
<dbReference type="InterPro" id="IPR016040">
    <property type="entry name" value="NAD(P)-bd_dom"/>
</dbReference>
<dbReference type="PANTHER" id="PTHR15020">
    <property type="entry name" value="FLAVIN REDUCTASE-RELATED"/>
    <property type="match status" value="1"/>
</dbReference>
<keyword evidence="1" id="KW-0732">Signal</keyword>
<protein>
    <recommendedName>
        <fullName evidence="2">NAD(P)-binding domain-containing protein</fullName>
    </recommendedName>
</protein>
<dbReference type="AlphaFoldDB" id="A0A7S4FFT2"/>
<feature type="domain" description="NAD(P)-binding" evidence="2">
    <location>
        <begin position="26"/>
        <end position="221"/>
    </location>
</feature>
<dbReference type="EMBL" id="HBJA01010544">
    <property type="protein sequence ID" value="CAE0792192.1"/>
    <property type="molecule type" value="Transcribed_RNA"/>
</dbReference>
<dbReference type="InterPro" id="IPR036291">
    <property type="entry name" value="NAD(P)-bd_dom_sf"/>
</dbReference>
<name>A0A7S4FFT2_9EUGL</name>
<dbReference type="CDD" id="cd05243">
    <property type="entry name" value="SDR_a5"/>
    <property type="match status" value="1"/>
</dbReference>
<evidence type="ECO:0000259" key="2">
    <source>
        <dbReference type="Pfam" id="PF13460"/>
    </source>
</evidence>
<sequence length="254" mass="27159">MAMFSIALCLITFALSTSAHTVLVTGATGRSGRLIYSELQQQGVQVRGLVRDPAEAKKVLNCGKCGPAEGIFVGDVTKPDTLVGAVKGVDSVAIAVGTTGRASEEVTKNVEWLGVINQVRALAEANHNQPDLFVALISSMGTTDPNPKPFAGGKVLFWKLQAEAFLSTSGIPMAIVKPCGLVDSLAPNRTLLVGHNDELQVSPPIIRRQDVARVVVQAILHRHSGLRFDVCSKEGPRTTDLEALLQSARWSWQQ</sequence>
<proteinExistence type="predicted"/>
<dbReference type="Gene3D" id="3.40.50.720">
    <property type="entry name" value="NAD(P)-binding Rossmann-like Domain"/>
    <property type="match status" value="1"/>
</dbReference>
<feature type="chain" id="PRO_5030555795" description="NAD(P)-binding domain-containing protein" evidence="1">
    <location>
        <begin position="20"/>
        <end position="254"/>
    </location>
</feature>